<dbReference type="EC" id="2.1.1.-" evidence="4"/>
<dbReference type="RefSeq" id="WP_320507404.1">
    <property type="nucleotide sequence ID" value="NZ_JAXCLW010000001.1"/>
</dbReference>
<gene>
    <name evidence="6" type="ORF">SMD27_05970</name>
</gene>
<keyword evidence="3 4" id="KW-0808">Transferase</keyword>
<dbReference type="Gene3D" id="3.20.20.480">
    <property type="entry name" value="Trimethylamine methyltransferase-like"/>
    <property type="match status" value="1"/>
</dbReference>
<keyword evidence="2 6" id="KW-0489">Methyltransferase</keyword>
<keyword evidence="7" id="KW-1185">Reference proteome</keyword>
<accession>A0ABU5E9U3</accession>
<evidence type="ECO:0000313" key="6">
    <source>
        <dbReference type="EMBL" id="MDY0882380.1"/>
    </source>
</evidence>
<dbReference type="Proteomes" id="UP001279642">
    <property type="component" value="Unassembled WGS sequence"/>
</dbReference>
<evidence type="ECO:0000256" key="3">
    <source>
        <dbReference type="ARBA" id="ARBA00022679"/>
    </source>
</evidence>
<protein>
    <recommendedName>
        <fullName evidence="4">Methyltransferase</fullName>
        <ecNumber evidence="4">2.1.1.-</ecNumber>
    </recommendedName>
</protein>
<sequence>MTDDVAQAVSGGERAGRRRERRAQATRGGGPRQLSFAQVPNGYRPIEVMSADQIEAIHLASLKVLAEIGIEVMHEESRGRLKAAGADVDEGTHRVRFDPALVEEKIRTIPGSFRMRARNRAYDIEIGGNQMIFAATGGPAFAHDLDRGRRPGNYADMCDYIRLVQSLNVIHQEGGCPVEPTDLPAETRHLDFYQAALTLTDKTWQCWALGAYRVEDALNMIGIVYGLRREQMAEQPVTLTVINSNSPLKLDIPMGEALTAMSKAGQPIALTPFTLSGAMSPVTIAGALTQQNAEALAMMTLTQIVRAGAPVLYGGFTSNVDMRTGSPAFGTPEYTKAALASGQLARRYGVPFRSSNVNASNCVDVQAAYESGMSLWGSIMGGVNLIEHAAGWLEGGLTASFEKLVLDAEMLQMMREFLRPIAVDADELAVETIAEVGPGGHFFGTGHTLARFEHAFYEPMLSDWRNFETWSESGAKTGTERANAIWKDLLKTYQQPELDPALAEALADYVARRKIEINRGDY</sequence>
<proteinExistence type="inferred from homology"/>
<evidence type="ECO:0000313" key="7">
    <source>
        <dbReference type="Proteomes" id="UP001279642"/>
    </source>
</evidence>
<comment type="similarity">
    <text evidence="1 4">Belongs to the trimethylamine methyltransferase family.</text>
</comment>
<dbReference type="EMBL" id="JAXCLW010000001">
    <property type="protein sequence ID" value="MDY0882380.1"/>
    <property type="molecule type" value="Genomic_DNA"/>
</dbReference>
<dbReference type="GO" id="GO:0008168">
    <property type="term" value="F:methyltransferase activity"/>
    <property type="evidence" value="ECO:0007669"/>
    <property type="project" value="UniProtKB-KW"/>
</dbReference>
<name>A0ABU5E9U3_9PROT</name>
<comment type="caution">
    <text evidence="6">The sequence shown here is derived from an EMBL/GenBank/DDBJ whole genome shotgun (WGS) entry which is preliminary data.</text>
</comment>
<organism evidence="6 7">
    <name type="scientific">Dongia soli</name>
    <dbReference type="NCBI Taxonomy" id="600628"/>
    <lineage>
        <taxon>Bacteria</taxon>
        <taxon>Pseudomonadati</taxon>
        <taxon>Pseudomonadota</taxon>
        <taxon>Alphaproteobacteria</taxon>
        <taxon>Rhodospirillales</taxon>
        <taxon>Dongiaceae</taxon>
        <taxon>Dongia</taxon>
    </lineage>
</organism>
<dbReference type="GO" id="GO:0032259">
    <property type="term" value="P:methylation"/>
    <property type="evidence" value="ECO:0007669"/>
    <property type="project" value="UniProtKB-KW"/>
</dbReference>
<reference evidence="6 7" key="1">
    <citation type="journal article" date="2016" name="Antonie Van Leeuwenhoek">
        <title>Dongia soli sp. nov., isolated from soil from Dokdo, Korea.</title>
        <authorList>
            <person name="Kim D.U."/>
            <person name="Lee H."/>
            <person name="Kim H."/>
            <person name="Kim S.G."/>
            <person name="Ka J.O."/>
        </authorList>
    </citation>
    <scope>NUCLEOTIDE SEQUENCE [LARGE SCALE GENOMIC DNA]</scope>
    <source>
        <strain evidence="6 7">D78</strain>
    </source>
</reference>
<evidence type="ECO:0000256" key="4">
    <source>
        <dbReference type="PIRNR" id="PIRNR037567"/>
    </source>
</evidence>
<dbReference type="InterPro" id="IPR038601">
    <property type="entry name" value="MttB-like_sf"/>
</dbReference>
<dbReference type="PIRSF" id="PIRSF037567">
    <property type="entry name" value="MTTB_MeTrfase"/>
    <property type="match status" value="1"/>
</dbReference>
<dbReference type="Pfam" id="PF06253">
    <property type="entry name" value="MTTB"/>
    <property type="match status" value="1"/>
</dbReference>
<evidence type="ECO:0000256" key="1">
    <source>
        <dbReference type="ARBA" id="ARBA00007137"/>
    </source>
</evidence>
<evidence type="ECO:0000256" key="2">
    <source>
        <dbReference type="ARBA" id="ARBA00022603"/>
    </source>
</evidence>
<evidence type="ECO:0000256" key="5">
    <source>
        <dbReference type="SAM" id="MobiDB-lite"/>
    </source>
</evidence>
<feature type="region of interest" description="Disordered" evidence="5">
    <location>
        <begin position="1"/>
        <end position="32"/>
    </location>
</feature>
<dbReference type="InterPro" id="IPR010426">
    <property type="entry name" value="MTTB_MeTrfase"/>
</dbReference>